<comment type="similarity">
    <text evidence="2">Belongs to the bacterial solute-binding protein 1 family.</text>
</comment>
<evidence type="ECO:0000313" key="4">
    <source>
        <dbReference type="Proteomes" id="UP001230156"/>
    </source>
</evidence>
<comment type="subcellular location">
    <subcellularLocation>
        <location evidence="1">Periplasm</location>
    </subcellularLocation>
</comment>
<dbReference type="InterPro" id="IPR050490">
    <property type="entry name" value="Bact_solute-bd_prot1"/>
</dbReference>
<name>A0ABU0YEP4_9PROT</name>
<protein>
    <submittedName>
        <fullName evidence="3">Extracellular solute-binding protein</fullName>
    </submittedName>
</protein>
<accession>A0ABU0YEP4</accession>
<evidence type="ECO:0000256" key="2">
    <source>
        <dbReference type="ARBA" id="ARBA00008520"/>
    </source>
</evidence>
<dbReference type="PROSITE" id="PS51318">
    <property type="entry name" value="TAT"/>
    <property type="match status" value="1"/>
</dbReference>
<evidence type="ECO:0000256" key="1">
    <source>
        <dbReference type="ARBA" id="ARBA00004418"/>
    </source>
</evidence>
<sequence>MNVRIDRRQFLLTGVAISAAGFSARRAVAADARLRMAWWGGKARAELTQKAIDLYVSKHPGVQVETEYLGWGDYWARLSTQTSGGNSPDIVQIDIEYLADYATRGVLLPLEPLIPKPLDVSDFQPDLLGNGKVDGKQYAVPCGVNAGALVLDKTAFDEAGVALPDHNTTWAQFESIMAEFTKRTPRKGMFGSTDASGSEAVLETWLRQRGKQLYHPDGTLAYDQTDMTGWFEMWEQMRSSGAAAPAEVEALDHGEVDSSLLSQGKAALAFENSNQFVAFQSLTKDQLALAPYPKVDSNSKGGLYIKPTMFYSISSQSKNPQAAAELLDFILRDPEATVILGGERGVPASASVRERLRPKMDAAGDAMVDYIDGLGDLAGTLPPPNPPGGSEVTDALIAASQEVAFKTKTAAQGAADFVEKAKQILDRAK</sequence>
<comment type="caution">
    <text evidence="3">The sequence shown here is derived from an EMBL/GenBank/DDBJ whole genome shotgun (WGS) entry which is preliminary data.</text>
</comment>
<dbReference type="PANTHER" id="PTHR43649">
    <property type="entry name" value="ARABINOSE-BINDING PROTEIN-RELATED"/>
    <property type="match status" value="1"/>
</dbReference>
<organism evidence="3 4">
    <name type="scientific">Dongia sedimenti</name>
    <dbReference type="NCBI Taxonomy" id="3064282"/>
    <lineage>
        <taxon>Bacteria</taxon>
        <taxon>Pseudomonadati</taxon>
        <taxon>Pseudomonadota</taxon>
        <taxon>Alphaproteobacteria</taxon>
        <taxon>Rhodospirillales</taxon>
        <taxon>Dongiaceae</taxon>
        <taxon>Dongia</taxon>
    </lineage>
</organism>
<dbReference type="Gene3D" id="3.40.190.10">
    <property type="entry name" value="Periplasmic binding protein-like II"/>
    <property type="match status" value="2"/>
</dbReference>
<gene>
    <name evidence="3" type="ORF">Q8A70_00780</name>
</gene>
<dbReference type="InterPro" id="IPR006059">
    <property type="entry name" value="SBP"/>
</dbReference>
<reference evidence="4" key="1">
    <citation type="submission" date="2023-08" db="EMBL/GenBank/DDBJ databases">
        <title>Rhodospirillaceae gen. nov., a novel taxon isolated from the Yangtze River Yuezi River estuary sludge.</title>
        <authorList>
            <person name="Ruan L."/>
        </authorList>
    </citation>
    <scope>NUCLEOTIDE SEQUENCE [LARGE SCALE GENOMIC DNA]</scope>
    <source>
        <strain evidence="4">R-7</strain>
    </source>
</reference>
<dbReference type="Pfam" id="PF01547">
    <property type="entry name" value="SBP_bac_1"/>
    <property type="match status" value="1"/>
</dbReference>
<dbReference type="PANTHER" id="PTHR43649:SF11">
    <property type="entry name" value="ABC TRANSPORTER SUBSTRATE-BINDING PROTEIN YESO-RELATED"/>
    <property type="match status" value="1"/>
</dbReference>
<dbReference type="Proteomes" id="UP001230156">
    <property type="component" value="Unassembled WGS sequence"/>
</dbReference>
<proteinExistence type="inferred from homology"/>
<keyword evidence="4" id="KW-1185">Reference proteome</keyword>
<evidence type="ECO:0000313" key="3">
    <source>
        <dbReference type="EMBL" id="MDQ7246172.1"/>
    </source>
</evidence>
<dbReference type="InterPro" id="IPR006311">
    <property type="entry name" value="TAT_signal"/>
</dbReference>
<dbReference type="RefSeq" id="WP_379953545.1">
    <property type="nucleotide sequence ID" value="NZ_JAUYVI010000001.1"/>
</dbReference>
<dbReference type="EMBL" id="JAUYVI010000001">
    <property type="protein sequence ID" value="MDQ7246172.1"/>
    <property type="molecule type" value="Genomic_DNA"/>
</dbReference>
<dbReference type="SUPFAM" id="SSF53850">
    <property type="entry name" value="Periplasmic binding protein-like II"/>
    <property type="match status" value="1"/>
</dbReference>